<evidence type="ECO:0000256" key="4">
    <source>
        <dbReference type="ARBA" id="ARBA00012729"/>
    </source>
</evidence>
<organism evidence="16 17">
    <name type="scientific">Monosporascus cannonballus</name>
    <dbReference type="NCBI Taxonomy" id="155416"/>
    <lineage>
        <taxon>Eukaryota</taxon>
        <taxon>Fungi</taxon>
        <taxon>Dikarya</taxon>
        <taxon>Ascomycota</taxon>
        <taxon>Pezizomycotina</taxon>
        <taxon>Sordariomycetes</taxon>
        <taxon>Xylariomycetidae</taxon>
        <taxon>Xylariales</taxon>
        <taxon>Xylariales incertae sedis</taxon>
        <taxon>Monosporascus</taxon>
    </lineage>
</organism>
<dbReference type="InterPro" id="IPR029070">
    <property type="entry name" value="Chitinase_insertion_sf"/>
</dbReference>
<evidence type="ECO:0000256" key="11">
    <source>
        <dbReference type="ARBA" id="ARBA00023295"/>
    </source>
</evidence>
<feature type="chain" id="PRO_5047035446" description="chitinase" evidence="14">
    <location>
        <begin position="26"/>
        <end position="808"/>
    </location>
</feature>
<sequence>MISRRPYSLLPLLGLAGFGFHGVNVSAPPRDLCPATCIESGLEPSNWTVVAEFGQLQACKRPLVLDFSVNIPVTSVEHLQSYLENNHRAENRIILFATVSDTTVGVYVGANLLNSSVAESFFGPFLDALYGVGIADSKSALIQLCEGRTGDQIFGLIVAASSDFAIVHKAVGQWFNGTCVDTSSYAETLQLNSTTIATVKPTVGPTSVGSKTTVSTAPSASNLTARGRLQARADCRAIAVKSKLPDIRPKKNADGSCFAYQIKGGDFCAKIAVSNGLTVKELENLNKNTWGWNGCENGFRPDNWICLSEGTLPFLALIANAVCGPQKPGTVKPRGSESKDWAKLNPCTAKKDTYGCISNCGMSIIQSFRPFQFIKLGYFEGFNMGRECLNMDASQIDPSYTYIHFAFGMIDNNFNIYQENKLAEFQFQMFKKLRGPKRIISFGGWVFSAEAPNYPIFRSGVKAQNRHKLADNLVKCVIDNGLDGLDLDWEYPSAPDLPDIPPGDLSEAIDYLRLLALLRAKLPRDKSLSIAAPASFWYLKQFPIKVMSELLDDIVYMTYDLHGQWDAGNKWASPSCPTGNYLRSHINRTETIGALTMITKAGIPSNKVLVGVSSYGRSFQMADPSCTGPNCLFTGDRHTSYARKGRCTDTGGYLSNTEIDEIKGRTWTDAESNSKIMVDGDLWVSYMDDNLKETRTQLYKRYNMGGTIDWAVDLVKSNILLGESVTCSRGKRTGDWVSKQCTMDEVAVESRYTPKQRWAALECQAAWDDTVRVWFGCYAGGGSGYSFSQAVAEFLHQPSVSACHDLSH</sequence>
<dbReference type="EMBL" id="QJNS01000063">
    <property type="protein sequence ID" value="RYO90016.1"/>
    <property type="molecule type" value="Genomic_DNA"/>
</dbReference>
<dbReference type="PROSITE" id="PS51910">
    <property type="entry name" value="GH18_2"/>
    <property type="match status" value="1"/>
</dbReference>
<dbReference type="SMART" id="SM00636">
    <property type="entry name" value="Glyco_18"/>
    <property type="match status" value="1"/>
</dbReference>
<dbReference type="InterPro" id="IPR053214">
    <property type="entry name" value="LysM12-like"/>
</dbReference>
<evidence type="ECO:0000256" key="9">
    <source>
        <dbReference type="ARBA" id="ARBA00023026"/>
    </source>
</evidence>
<dbReference type="PROSITE" id="PS01095">
    <property type="entry name" value="GH18_1"/>
    <property type="match status" value="1"/>
</dbReference>
<evidence type="ECO:0000256" key="10">
    <source>
        <dbReference type="ARBA" id="ARBA00023277"/>
    </source>
</evidence>
<evidence type="ECO:0000313" key="16">
    <source>
        <dbReference type="EMBL" id="RYO90016.1"/>
    </source>
</evidence>
<keyword evidence="7 13" id="KW-0378">Hydrolase</keyword>
<keyword evidence="5" id="KW-0964">Secreted</keyword>
<dbReference type="SUPFAM" id="SSF51445">
    <property type="entry name" value="(Trans)glycosidases"/>
    <property type="match status" value="1"/>
</dbReference>
<dbReference type="PANTHER" id="PTHR47700">
    <property type="entry name" value="V CHITINASE, PUTATIVE (AFU_ORTHOLOGUE AFUA_6G13720)-RELATED"/>
    <property type="match status" value="1"/>
</dbReference>
<evidence type="ECO:0000256" key="2">
    <source>
        <dbReference type="ARBA" id="ARBA00004613"/>
    </source>
</evidence>
<keyword evidence="8" id="KW-0146">Chitin degradation</keyword>
<evidence type="ECO:0000256" key="5">
    <source>
        <dbReference type="ARBA" id="ARBA00022525"/>
    </source>
</evidence>
<evidence type="ECO:0000256" key="3">
    <source>
        <dbReference type="ARBA" id="ARBA00008682"/>
    </source>
</evidence>
<feature type="domain" description="GH18" evidence="15">
    <location>
        <begin position="373"/>
        <end position="732"/>
    </location>
</feature>
<dbReference type="InterPro" id="IPR011583">
    <property type="entry name" value="Chitinase_II/V-like_cat"/>
</dbReference>
<name>A0ABY0HC34_9PEZI</name>
<evidence type="ECO:0000256" key="1">
    <source>
        <dbReference type="ARBA" id="ARBA00000822"/>
    </source>
</evidence>
<keyword evidence="11 13" id="KW-0326">Glycosidase</keyword>
<evidence type="ECO:0000313" key="17">
    <source>
        <dbReference type="Proteomes" id="UP000294003"/>
    </source>
</evidence>
<comment type="similarity">
    <text evidence="3">Belongs to the glycosyl hydrolase 18 family. Chitinase class V subfamily.</text>
</comment>
<comment type="subcellular location">
    <subcellularLocation>
        <location evidence="2">Secreted</location>
    </subcellularLocation>
</comment>
<dbReference type="Gene3D" id="3.20.20.80">
    <property type="entry name" value="Glycosidases"/>
    <property type="match status" value="1"/>
</dbReference>
<dbReference type="InterPro" id="IPR001223">
    <property type="entry name" value="Glyco_hydro18_cat"/>
</dbReference>
<evidence type="ECO:0000256" key="12">
    <source>
        <dbReference type="ARBA" id="ARBA00023326"/>
    </source>
</evidence>
<dbReference type="Gene3D" id="3.10.350.10">
    <property type="entry name" value="LysM domain"/>
    <property type="match status" value="1"/>
</dbReference>
<dbReference type="InterPro" id="IPR017853">
    <property type="entry name" value="GH"/>
</dbReference>
<reference evidence="16 17" key="1">
    <citation type="submission" date="2018-06" db="EMBL/GenBank/DDBJ databases">
        <title>Complete Genomes of Monosporascus.</title>
        <authorList>
            <person name="Robinson A.J."/>
            <person name="Natvig D.O."/>
        </authorList>
    </citation>
    <scope>NUCLEOTIDE SEQUENCE [LARGE SCALE GENOMIC DNA]</scope>
    <source>
        <strain evidence="16 17">CBS 609.92</strain>
    </source>
</reference>
<evidence type="ECO:0000256" key="8">
    <source>
        <dbReference type="ARBA" id="ARBA00023024"/>
    </source>
</evidence>
<dbReference type="Pfam" id="PF00704">
    <property type="entry name" value="Glyco_hydro_18"/>
    <property type="match status" value="1"/>
</dbReference>
<comment type="caution">
    <text evidence="16">The sequence shown here is derived from an EMBL/GenBank/DDBJ whole genome shotgun (WGS) entry which is preliminary data.</text>
</comment>
<keyword evidence="12" id="KW-0624">Polysaccharide degradation</keyword>
<feature type="signal peptide" evidence="14">
    <location>
        <begin position="1"/>
        <end position="25"/>
    </location>
</feature>
<dbReference type="Proteomes" id="UP000294003">
    <property type="component" value="Unassembled WGS sequence"/>
</dbReference>
<dbReference type="SUPFAM" id="SSF54556">
    <property type="entry name" value="Chitinase insertion domain"/>
    <property type="match status" value="1"/>
</dbReference>
<keyword evidence="10" id="KW-0119">Carbohydrate metabolism</keyword>
<keyword evidence="9" id="KW-0843">Virulence</keyword>
<dbReference type="Gene3D" id="3.10.50.10">
    <property type="match status" value="1"/>
</dbReference>
<dbReference type="PANTHER" id="PTHR47700:SF2">
    <property type="entry name" value="CHITINASE"/>
    <property type="match status" value="1"/>
</dbReference>
<evidence type="ECO:0000256" key="13">
    <source>
        <dbReference type="RuleBase" id="RU000489"/>
    </source>
</evidence>
<keyword evidence="6" id="KW-0147">Chitin-binding</keyword>
<proteinExistence type="inferred from homology"/>
<evidence type="ECO:0000256" key="14">
    <source>
        <dbReference type="SAM" id="SignalP"/>
    </source>
</evidence>
<gene>
    <name evidence="16" type="ORF">DL762_002911</name>
</gene>
<protein>
    <recommendedName>
        <fullName evidence="4">chitinase</fullName>
        <ecNumber evidence="4">3.2.1.14</ecNumber>
    </recommendedName>
</protein>
<dbReference type="EC" id="3.2.1.14" evidence="4"/>
<dbReference type="InterPro" id="IPR036779">
    <property type="entry name" value="LysM_dom_sf"/>
</dbReference>
<evidence type="ECO:0000256" key="7">
    <source>
        <dbReference type="ARBA" id="ARBA00022801"/>
    </source>
</evidence>
<comment type="catalytic activity">
    <reaction evidence="1">
        <text>Random endo-hydrolysis of N-acetyl-beta-D-glucosaminide (1-&gt;4)-beta-linkages in chitin and chitodextrins.</text>
        <dbReference type="EC" id="3.2.1.14"/>
    </reaction>
</comment>
<evidence type="ECO:0000259" key="15">
    <source>
        <dbReference type="PROSITE" id="PS51910"/>
    </source>
</evidence>
<accession>A0ABY0HC34</accession>
<dbReference type="CDD" id="cd02878">
    <property type="entry name" value="GH18_zymocin_alpha"/>
    <property type="match status" value="1"/>
</dbReference>
<dbReference type="InterPro" id="IPR001579">
    <property type="entry name" value="Glyco_hydro_18_chit_AS"/>
</dbReference>
<keyword evidence="17" id="KW-1185">Reference proteome</keyword>
<keyword evidence="14" id="KW-0732">Signal</keyword>
<evidence type="ECO:0000256" key="6">
    <source>
        <dbReference type="ARBA" id="ARBA00022669"/>
    </source>
</evidence>